<name>A0A6A5HRM8_CAERE</name>
<dbReference type="PRINTS" id="PR00398">
    <property type="entry name" value="STRDHORMONER"/>
</dbReference>
<dbReference type="AlphaFoldDB" id="A0A6A5HRM8"/>
<dbReference type="InterPro" id="IPR001723">
    <property type="entry name" value="Nuclear_hrmn_rcpt"/>
</dbReference>
<dbReference type="PROSITE" id="PS51843">
    <property type="entry name" value="NR_LBD"/>
    <property type="match status" value="1"/>
</dbReference>
<reference evidence="6 7" key="1">
    <citation type="submission" date="2019-12" db="EMBL/GenBank/DDBJ databases">
        <title>Chromosome-level assembly of the Caenorhabditis remanei genome.</title>
        <authorList>
            <person name="Teterina A.A."/>
            <person name="Willis J.H."/>
            <person name="Phillips P.C."/>
        </authorList>
    </citation>
    <scope>NUCLEOTIDE SEQUENCE [LARGE SCALE GENOMIC DNA]</scope>
    <source>
        <strain evidence="6 7">PX506</strain>
        <tissue evidence="6">Whole organism</tissue>
    </source>
</reference>
<dbReference type="SUPFAM" id="SSF48508">
    <property type="entry name" value="Nuclear receptor ligand-binding domain"/>
    <property type="match status" value="1"/>
</dbReference>
<dbReference type="PANTHER" id="PTHR45805">
    <property type="entry name" value="NUCLEAR HORMONE RECEPTOR HR3-RELATED"/>
    <property type="match status" value="1"/>
</dbReference>
<dbReference type="CTD" id="78773048"/>
<keyword evidence="3" id="KW-0804">Transcription</keyword>
<evidence type="ECO:0000256" key="2">
    <source>
        <dbReference type="ARBA" id="ARBA00023015"/>
    </source>
</evidence>
<evidence type="ECO:0000256" key="4">
    <source>
        <dbReference type="ARBA" id="ARBA00023170"/>
    </source>
</evidence>
<evidence type="ECO:0000256" key="3">
    <source>
        <dbReference type="ARBA" id="ARBA00023163"/>
    </source>
</evidence>
<dbReference type="GO" id="GO:0000978">
    <property type="term" value="F:RNA polymerase II cis-regulatory region sequence-specific DNA binding"/>
    <property type="evidence" value="ECO:0007669"/>
    <property type="project" value="TreeGrafter"/>
</dbReference>
<dbReference type="GeneID" id="78773048"/>
<protein>
    <recommendedName>
        <fullName evidence="5">NR LBD domain-containing protein</fullName>
    </recommendedName>
</protein>
<evidence type="ECO:0000313" key="6">
    <source>
        <dbReference type="EMBL" id="KAF1768402.1"/>
    </source>
</evidence>
<dbReference type="InterPro" id="IPR000536">
    <property type="entry name" value="Nucl_hrmn_rcpt_lig-bd"/>
</dbReference>
<dbReference type="EMBL" id="WUAV01000001">
    <property type="protein sequence ID" value="KAF1768402.1"/>
    <property type="molecule type" value="Genomic_DNA"/>
</dbReference>
<feature type="domain" description="NR LBD" evidence="5">
    <location>
        <begin position="67"/>
        <end position="308"/>
    </location>
</feature>
<dbReference type="GO" id="GO:0004879">
    <property type="term" value="F:nuclear receptor activity"/>
    <property type="evidence" value="ECO:0007669"/>
    <property type="project" value="TreeGrafter"/>
</dbReference>
<dbReference type="GO" id="GO:0005634">
    <property type="term" value="C:nucleus"/>
    <property type="evidence" value="ECO:0007669"/>
    <property type="project" value="UniProtKB-SubCell"/>
</dbReference>
<comment type="subcellular location">
    <subcellularLocation>
        <location evidence="1">Nucleus</location>
    </subcellularLocation>
</comment>
<dbReference type="Gene3D" id="1.10.565.10">
    <property type="entry name" value="Retinoid X Receptor"/>
    <property type="match status" value="1"/>
</dbReference>
<dbReference type="InterPro" id="IPR035500">
    <property type="entry name" value="NHR-like_dom_sf"/>
</dbReference>
<keyword evidence="2" id="KW-0805">Transcription regulation</keyword>
<dbReference type="Pfam" id="PF00104">
    <property type="entry name" value="Hormone_recep"/>
    <property type="match status" value="1"/>
</dbReference>
<comment type="caution">
    <text evidence="6">The sequence shown here is derived from an EMBL/GenBank/DDBJ whole genome shotgun (WGS) entry which is preliminary data.</text>
</comment>
<dbReference type="Proteomes" id="UP000483820">
    <property type="component" value="Chromosome I"/>
</dbReference>
<keyword evidence="4" id="KW-0675">Receptor</keyword>
<evidence type="ECO:0000259" key="5">
    <source>
        <dbReference type="PROSITE" id="PS51843"/>
    </source>
</evidence>
<organism evidence="6 7">
    <name type="scientific">Caenorhabditis remanei</name>
    <name type="common">Caenorhabditis vulgaris</name>
    <dbReference type="NCBI Taxonomy" id="31234"/>
    <lineage>
        <taxon>Eukaryota</taxon>
        <taxon>Metazoa</taxon>
        <taxon>Ecdysozoa</taxon>
        <taxon>Nematoda</taxon>
        <taxon>Chromadorea</taxon>
        <taxon>Rhabditida</taxon>
        <taxon>Rhabditina</taxon>
        <taxon>Rhabditomorpha</taxon>
        <taxon>Rhabditoidea</taxon>
        <taxon>Rhabditidae</taxon>
        <taxon>Peloderinae</taxon>
        <taxon>Caenorhabditis</taxon>
    </lineage>
</organism>
<evidence type="ECO:0000313" key="7">
    <source>
        <dbReference type="Proteomes" id="UP000483820"/>
    </source>
</evidence>
<gene>
    <name evidence="6" type="ORF">GCK72_000214</name>
</gene>
<accession>A0A6A5HRM8</accession>
<sequence>MYAHYPSGTSTPVNGYPIQVPAAPVTPMPQNMYGATPSATGAPPGAPGPHYVAHQATGGSFPSPQVPEEDVVSRVITAFDQQHHDYRTQNVVCDVDPESLCHLTRVTGWELFSNQLDPLVKTIIEFAKCVDGFMNLPQETQIQLLKGSVFELCLIFAAMYYNMDTHAVCGERYTIPFTCFSTEDAAEMHLISEVHQTLHEIVALQPNTSELALLAAGLLLEQASTSSSSGIGSLIDPTTIATAEVLKTALHQTVASRLGCMETTLNRLQAVESRIRQTARLHQEALQNFRLSDPHASEKLPDLYKELFTIDRP</sequence>
<evidence type="ECO:0000256" key="1">
    <source>
        <dbReference type="ARBA" id="ARBA00004123"/>
    </source>
</evidence>
<dbReference type="PANTHER" id="PTHR45805:SF2">
    <property type="entry name" value="NUCLEAR HORMONE RECEPTOR HR3-RELATED"/>
    <property type="match status" value="1"/>
</dbReference>
<dbReference type="SMART" id="SM00430">
    <property type="entry name" value="HOLI"/>
    <property type="match status" value="1"/>
</dbReference>
<proteinExistence type="predicted"/>
<dbReference type="KEGG" id="crq:GCK72_000214"/>
<dbReference type="RefSeq" id="XP_053590987.1">
    <property type="nucleotide sequence ID" value="XM_053722342.1"/>
</dbReference>